<dbReference type="Gene3D" id="2.60.40.790">
    <property type="match status" value="1"/>
</dbReference>
<evidence type="ECO:0000313" key="4">
    <source>
        <dbReference type="EMBL" id="GHC55432.1"/>
    </source>
</evidence>
<organism evidence="4 5">
    <name type="scientific">Roseibacillus persicicus</name>
    <dbReference type="NCBI Taxonomy" id="454148"/>
    <lineage>
        <taxon>Bacteria</taxon>
        <taxon>Pseudomonadati</taxon>
        <taxon>Verrucomicrobiota</taxon>
        <taxon>Verrucomicrobiia</taxon>
        <taxon>Verrucomicrobiales</taxon>
        <taxon>Verrucomicrobiaceae</taxon>
        <taxon>Roseibacillus</taxon>
    </lineage>
</organism>
<gene>
    <name evidence="4" type="ORF">GCM10007100_22510</name>
</gene>
<accession>A0A918TQI3</accession>
<comment type="similarity">
    <text evidence="1 2">Belongs to the small heat shock protein (HSP20) family.</text>
</comment>
<dbReference type="CDD" id="cd06464">
    <property type="entry name" value="ACD_sHsps-like"/>
    <property type="match status" value="1"/>
</dbReference>
<reference evidence="4" key="1">
    <citation type="journal article" date="2014" name="Int. J. Syst. Evol. Microbiol.">
        <title>Complete genome sequence of Corynebacterium casei LMG S-19264T (=DSM 44701T), isolated from a smear-ripened cheese.</title>
        <authorList>
            <consortium name="US DOE Joint Genome Institute (JGI-PGF)"/>
            <person name="Walter F."/>
            <person name="Albersmeier A."/>
            <person name="Kalinowski J."/>
            <person name="Ruckert C."/>
        </authorList>
    </citation>
    <scope>NUCLEOTIDE SEQUENCE</scope>
    <source>
        <strain evidence="4">KCTC 12988</strain>
    </source>
</reference>
<reference evidence="4" key="2">
    <citation type="submission" date="2020-09" db="EMBL/GenBank/DDBJ databases">
        <authorList>
            <person name="Sun Q."/>
            <person name="Kim S."/>
        </authorList>
    </citation>
    <scope>NUCLEOTIDE SEQUENCE</scope>
    <source>
        <strain evidence="4">KCTC 12988</strain>
    </source>
</reference>
<evidence type="ECO:0000256" key="2">
    <source>
        <dbReference type="RuleBase" id="RU003616"/>
    </source>
</evidence>
<dbReference type="EMBL" id="BMXI01000009">
    <property type="protein sequence ID" value="GHC55432.1"/>
    <property type="molecule type" value="Genomic_DNA"/>
</dbReference>
<dbReference type="InterPro" id="IPR002068">
    <property type="entry name" value="A-crystallin/Hsp20_dom"/>
</dbReference>
<dbReference type="PROSITE" id="PS01031">
    <property type="entry name" value="SHSP"/>
    <property type="match status" value="1"/>
</dbReference>
<evidence type="ECO:0000259" key="3">
    <source>
        <dbReference type="PROSITE" id="PS01031"/>
    </source>
</evidence>
<protein>
    <recommendedName>
        <fullName evidence="3">SHSP domain-containing protein</fullName>
    </recommendedName>
</protein>
<dbReference type="PANTHER" id="PTHR11527">
    <property type="entry name" value="HEAT-SHOCK PROTEIN 20 FAMILY MEMBER"/>
    <property type="match status" value="1"/>
</dbReference>
<evidence type="ECO:0000313" key="5">
    <source>
        <dbReference type="Proteomes" id="UP000644507"/>
    </source>
</evidence>
<feature type="domain" description="SHSP" evidence="3">
    <location>
        <begin position="1"/>
        <end position="103"/>
    </location>
</feature>
<dbReference type="Proteomes" id="UP000644507">
    <property type="component" value="Unassembled WGS sequence"/>
</dbReference>
<comment type="caution">
    <text evidence="4">The sequence shown here is derived from an EMBL/GenBank/DDBJ whole genome shotgun (WGS) entry which is preliminary data.</text>
</comment>
<dbReference type="InterPro" id="IPR031107">
    <property type="entry name" value="Small_HSP"/>
</dbReference>
<sequence>MTPWRWVEKDEAWRGELDLPGFAKEEVKVSLDKERVLLIEAKQPELAEGEERDFTRSEATYRVRLPREADAEKLEAKLENGVLQVTIPKLTPDSQIARHIELN</sequence>
<keyword evidence="5" id="KW-1185">Reference proteome</keyword>
<dbReference type="SUPFAM" id="SSF49764">
    <property type="entry name" value="HSP20-like chaperones"/>
    <property type="match status" value="1"/>
</dbReference>
<dbReference type="AlphaFoldDB" id="A0A918TQI3"/>
<evidence type="ECO:0000256" key="1">
    <source>
        <dbReference type="PROSITE-ProRule" id="PRU00285"/>
    </source>
</evidence>
<dbReference type="Pfam" id="PF00011">
    <property type="entry name" value="HSP20"/>
    <property type="match status" value="1"/>
</dbReference>
<dbReference type="InterPro" id="IPR008978">
    <property type="entry name" value="HSP20-like_chaperone"/>
</dbReference>
<proteinExistence type="inferred from homology"/>
<name>A0A918TQI3_9BACT</name>